<accession>A0A8X6NAW6</accession>
<protein>
    <submittedName>
        <fullName evidence="1">Uncharacterized protein</fullName>
    </submittedName>
</protein>
<dbReference type="Proteomes" id="UP000887013">
    <property type="component" value="Unassembled WGS sequence"/>
</dbReference>
<name>A0A8X6NAW6_NEPPI</name>
<reference evidence="1" key="1">
    <citation type="submission" date="2020-08" db="EMBL/GenBank/DDBJ databases">
        <title>Multicomponent nature underlies the extraordinary mechanical properties of spider dragline silk.</title>
        <authorList>
            <person name="Kono N."/>
            <person name="Nakamura H."/>
            <person name="Mori M."/>
            <person name="Yoshida Y."/>
            <person name="Ohtoshi R."/>
            <person name="Malay A.D."/>
            <person name="Moran D.A.P."/>
            <person name="Tomita M."/>
            <person name="Numata K."/>
            <person name="Arakawa K."/>
        </authorList>
    </citation>
    <scope>NUCLEOTIDE SEQUENCE</scope>
</reference>
<organism evidence="1 2">
    <name type="scientific">Nephila pilipes</name>
    <name type="common">Giant wood spider</name>
    <name type="synonym">Nephila maculata</name>
    <dbReference type="NCBI Taxonomy" id="299642"/>
    <lineage>
        <taxon>Eukaryota</taxon>
        <taxon>Metazoa</taxon>
        <taxon>Ecdysozoa</taxon>
        <taxon>Arthropoda</taxon>
        <taxon>Chelicerata</taxon>
        <taxon>Arachnida</taxon>
        <taxon>Araneae</taxon>
        <taxon>Araneomorphae</taxon>
        <taxon>Entelegynae</taxon>
        <taxon>Araneoidea</taxon>
        <taxon>Nephilidae</taxon>
        <taxon>Nephila</taxon>
    </lineage>
</organism>
<gene>
    <name evidence="1" type="ORF">NPIL_513211</name>
</gene>
<dbReference type="OrthoDB" id="10376736at2759"/>
<evidence type="ECO:0000313" key="1">
    <source>
        <dbReference type="EMBL" id="GFT03485.1"/>
    </source>
</evidence>
<sequence length="118" mass="13475">MSTYPMGSRGDPLPSNRDDVRFLSSDVRGQIMEMKPKVREKRHHKKSPKCCVEKITTDSHVISWLLFIEQKQNVCGNLFEDGPIHMTTLLASSLIEWNKDSILRLAKGPFKMTLALAF</sequence>
<dbReference type="EMBL" id="BMAW01055927">
    <property type="protein sequence ID" value="GFT03485.1"/>
    <property type="molecule type" value="Genomic_DNA"/>
</dbReference>
<dbReference type="AlphaFoldDB" id="A0A8X6NAW6"/>
<comment type="caution">
    <text evidence="1">The sequence shown here is derived from an EMBL/GenBank/DDBJ whole genome shotgun (WGS) entry which is preliminary data.</text>
</comment>
<evidence type="ECO:0000313" key="2">
    <source>
        <dbReference type="Proteomes" id="UP000887013"/>
    </source>
</evidence>
<keyword evidence="2" id="KW-1185">Reference proteome</keyword>
<proteinExistence type="predicted"/>